<feature type="transmembrane region" description="Helical" evidence="4">
    <location>
        <begin position="216"/>
        <end position="243"/>
    </location>
</feature>
<dbReference type="PANTHER" id="PTHR23547">
    <property type="entry name" value="MAJOR FACILITATOR SUPERFAMILY DOMAIN, GENERAL SUBSTRATE TRANSPORTER"/>
    <property type="match status" value="1"/>
</dbReference>
<proteinExistence type="predicted"/>
<dbReference type="RefSeq" id="WP_345317629.1">
    <property type="nucleotide sequence ID" value="NZ_BAABLF010000028.1"/>
</dbReference>
<dbReference type="InterPro" id="IPR036259">
    <property type="entry name" value="MFS_trans_sf"/>
</dbReference>
<evidence type="ECO:0000313" key="6">
    <source>
        <dbReference type="Proteomes" id="UP001501600"/>
    </source>
</evidence>
<name>A0ABP9SEQ5_9GAMM</name>
<feature type="transmembrane region" description="Helical" evidence="4">
    <location>
        <begin position="296"/>
        <end position="317"/>
    </location>
</feature>
<evidence type="ECO:0000256" key="3">
    <source>
        <dbReference type="ARBA" id="ARBA00023136"/>
    </source>
</evidence>
<dbReference type="InterPro" id="IPR047769">
    <property type="entry name" value="MFS_ArsJ"/>
</dbReference>
<evidence type="ECO:0000256" key="4">
    <source>
        <dbReference type="SAM" id="Phobius"/>
    </source>
</evidence>
<feature type="transmembrane region" description="Helical" evidence="4">
    <location>
        <begin position="48"/>
        <end position="71"/>
    </location>
</feature>
<dbReference type="Gene3D" id="1.20.1250.20">
    <property type="entry name" value="MFS general substrate transporter like domains"/>
    <property type="match status" value="2"/>
</dbReference>
<dbReference type="SUPFAM" id="SSF103473">
    <property type="entry name" value="MFS general substrate transporter"/>
    <property type="match status" value="1"/>
</dbReference>
<gene>
    <name evidence="5" type="primary">arsJ</name>
    <name evidence="5" type="ORF">GCM10025772_26280</name>
</gene>
<keyword evidence="2 4" id="KW-1133">Transmembrane helix</keyword>
<dbReference type="InterPro" id="IPR011701">
    <property type="entry name" value="MFS"/>
</dbReference>
<feature type="transmembrane region" description="Helical" evidence="4">
    <location>
        <begin position="358"/>
        <end position="378"/>
    </location>
</feature>
<dbReference type="Proteomes" id="UP001501600">
    <property type="component" value="Unassembled WGS sequence"/>
</dbReference>
<feature type="transmembrane region" description="Helical" evidence="4">
    <location>
        <begin position="174"/>
        <end position="195"/>
    </location>
</feature>
<dbReference type="EMBL" id="BAABLF010000028">
    <property type="protein sequence ID" value="GAA5194085.1"/>
    <property type="molecule type" value="Genomic_DNA"/>
</dbReference>
<keyword evidence="3 4" id="KW-0472">Membrane</keyword>
<feature type="transmembrane region" description="Helical" evidence="4">
    <location>
        <begin position="83"/>
        <end position="104"/>
    </location>
</feature>
<evidence type="ECO:0000256" key="1">
    <source>
        <dbReference type="ARBA" id="ARBA00022692"/>
    </source>
</evidence>
<organism evidence="5 6">
    <name type="scientific">Ferrimonas gelatinilytica</name>
    <dbReference type="NCBI Taxonomy" id="1255257"/>
    <lineage>
        <taxon>Bacteria</taxon>
        <taxon>Pseudomonadati</taxon>
        <taxon>Pseudomonadota</taxon>
        <taxon>Gammaproteobacteria</taxon>
        <taxon>Alteromonadales</taxon>
        <taxon>Ferrimonadaceae</taxon>
        <taxon>Ferrimonas</taxon>
    </lineage>
</organism>
<feature type="transmembrane region" description="Helical" evidence="4">
    <location>
        <begin position="323"/>
        <end position="346"/>
    </location>
</feature>
<evidence type="ECO:0000256" key="2">
    <source>
        <dbReference type="ARBA" id="ARBA00022989"/>
    </source>
</evidence>
<keyword evidence="6" id="KW-1185">Reference proteome</keyword>
<dbReference type="Pfam" id="PF07690">
    <property type="entry name" value="MFS_1"/>
    <property type="match status" value="1"/>
</dbReference>
<dbReference type="NCBIfam" id="NF033734">
    <property type="entry name" value="MFS_ArsJ"/>
    <property type="match status" value="1"/>
</dbReference>
<reference evidence="6" key="1">
    <citation type="journal article" date="2019" name="Int. J. Syst. Evol. Microbiol.">
        <title>The Global Catalogue of Microorganisms (GCM) 10K type strain sequencing project: providing services to taxonomists for standard genome sequencing and annotation.</title>
        <authorList>
            <consortium name="The Broad Institute Genomics Platform"/>
            <consortium name="The Broad Institute Genome Sequencing Center for Infectious Disease"/>
            <person name="Wu L."/>
            <person name="Ma J."/>
        </authorList>
    </citation>
    <scope>NUCLEOTIDE SEQUENCE [LARGE SCALE GENOMIC DNA]</scope>
    <source>
        <strain evidence="6">JCM 18720</strain>
    </source>
</reference>
<feature type="transmembrane region" description="Helical" evidence="4">
    <location>
        <begin position="21"/>
        <end position="42"/>
    </location>
</feature>
<evidence type="ECO:0000313" key="5">
    <source>
        <dbReference type="EMBL" id="GAA5194085.1"/>
    </source>
</evidence>
<protein>
    <submittedName>
        <fullName evidence="5">Organoarsenical effux MFS transporter ArsJ</fullName>
    </submittedName>
</protein>
<keyword evidence="1 4" id="KW-0812">Transmembrane</keyword>
<feature type="transmembrane region" description="Helical" evidence="4">
    <location>
        <begin position="384"/>
        <end position="406"/>
    </location>
</feature>
<dbReference type="PANTHER" id="PTHR23547:SF1">
    <property type="entry name" value="MAJOR FACILITATOR SUPERFAMILY MFS_1"/>
    <property type="match status" value="1"/>
</dbReference>
<feature type="transmembrane region" description="Helical" evidence="4">
    <location>
        <begin position="255"/>
        <end position="275"/>
    </location>
</feature>
<sequence>MIARLQGLDRQVKQYLLVTFNYWNFTLTDGALRMLVVLHFHQLGYSPLAIASLFLFYEIFGVVTNLVGGYLGARLGLNRTMNVGLALQVVALGMLAVPAAYLSVPYVMAAQALSGIAKDLNKMSAKSAIKTLLPRGQEGALYRWVALLTGSKNALKGVGFFLGGALLMGLGFRWAMVAMATVLVVVLLLSLRGLGKDLGRAKSKPKFSQLFSKSRSINLLSAARLFLFGARDVWFVIAVPLYLGSVFGWSHLQVGGFMAAWVIGYGVIQGFAPRLTGTARAAAQPLERVPDGRSALLWAGGLTLVTALLALGVQLQWPPQPTIVLGLMTFGAVFAINSSLHSFLIVHYAGEDGVSLDVGFYYMANAMGRLLGTVLSGLVFQLAGLAACLWISVLFLILATLISLWLPRHDAVVAQG</sequence>
<accession>A0ABP9SEQ5</accession>
<comment type="caution">
    <text evidence="5">The sequence shown here is derived from an EMBL/GenBank/DDBJ whole genome shotgun (WGS) entry which is preliminary data.</text>
</comment>